<evidence type="ECO:0000313" key="12">
    <source>
        <dbReference type="Proteomes" id="UP000295050"/>
    </source>
</evidence>
<dbReference type="AlphaFoldDB" id="A0A4R2RCF6"/>
<evidence type="ECO:0000256" key="3">
    <source>
        <dbReference type="ARBA" id="ARBA00022475"/>
    </source>
</evidence>
<dbReference type="InterPro" id="IPR055348">
    <property type="entry name" value="DctQ"/>
</dbReference>
<dbReference type="Pfam" id="PF04290">
    <property type="entry name" value="DctQ"/>
    <property type="match status" value="1"/>
</dbReference>
<keyword evidence="5 9" id="KW-0812">Transmembrane</keyword>
<feature type="transmembrane region" description="Helical" evidence="9">
    <location>
        <begin position="109"/>
        <end position="135"/>
    </location>
</feature>
<dbReference type="GO" id="GO:0015740">
    <property type="term" value="P:C4-dicarboxylate transport"/>
    <property type="evidence" value="ECO:0007669"/>
    <property type="project" value="TreeGrafter"/>
</dbReference>
<feature type="transmembrane region" description="Helical" evidence="9">
    <location>
        <begin position="20"/>
        <end position="47"/>
    </location>
</feature>
<feature type="transmembrane region" description="Helical" evidence="9">
    <location>
        <begin position="67"/>
        <end position="88"/>
    </location>
</feature>
<dbReference type="PANTHER" id="PTHR35011:SF10">
    <property type="entry name" value="TRAP TRANSPORTER SMALL PERMEASE PROTEIN"/>
    <property type="match status" value="1"/>
</dbReference>
<evidence type="ECO:0000256" key="1">
    <source>
        <dbReference type="ARBA" id="ARBA00004429"/>
    </source>
</evidence>
<keyword evidence="6 9" id="KW-1133">Transmembrane helix</keyword>
<evidence type="ECO:0000313" key="11">
    <source>
        <dbReference type="EMBL" id="TCP59928.1"/>
    </source>
</evidence>
<organism evidence="11 12">
    <name type="scientific">Rhodovulum bhavnagarense</name>
    <dbReference type="NCBI Taxonomy" id="992286"/>
    <lineage>
        <taxon>Bacteria</taxon>
        <taxon>Pseudomonadati</taxon>
        <taxon>Pseudomonadota</taxon>
        <taxon>Alphaproteobacteria</taxon>
        <taxon>Rhodobacterales</taxon>
        <taxon>Paracoccaceae</taxon>
        <taxon>Rhodovulum</taxon>
    </lineage>
</organism>
<evidence type="ECO:0000256" key="9">
    <source>
        <dbReference type="RuleBase" id="RU369079"/>
    </source>
</evidence>
<comment type="similarity">
    <text evidence="8 9">Belongs to the TRAP transporter small permease family.</text>
</comment>
<keyword evidence="4 9" id="KW-0997">Cell inner membrane</keyword>
<comment type="subcellular location">
    <subcellularLocation>
        <location evidence="1 9">Cell inner membrane</location>
        <topology evidence="1 9">Multi-pass membrane protein</topology>
    </subcellularLocation>
</comment>
<dbReference type="InterPro" id="IPR007387">
    <property type="entry name" value="TRAP_DctQ"/>
</dbReference>
<evidence type="ECO:0000256" key="2">
    <source>
        <dbReference type="ARBA" id="ARBA00022448"/>
    </source>
</evidence>
<feature type="domain" description="Tripartite ATP-independent periplasmic transporters DctQ component" evidence="10">
    <location>
        <begin position="67"/>
        <end position="179"/>
    </location>
</feature>
<evidence type="ECO:0000256" key="4">
    <source>
        <dbReference type="ARBA" id="ARBA00022519"/>
    </source>
</evidence>
<comment type="caution">
    <text evidence="11">The sequence shown here is derived from an EMBL/GenBank/DDBJ whole genome shotgun (WGS) entry which is preliminary data.</text>
</comment>
<keyword evidence="12" id="KW-1185">Reference proteome</keyword>
<evidence type="ECO:0000256" key="8">
    <source>
        <dbReference type="ARBA" id="ARBA00038436"/>
    </source>
</evidence>
<evidence type="ECO:0000256" key="5">
    <source>
        <dbReference type="ARBA" id="ARBA00022692"/>
    </source>
</evidence>
<gene>
    <name evidence="11" type="ORF">EV663_11424</name>
</gene>
<dbReference type="EMBL" id="SLXU01000014">
    <property type="protein sequence ID" value="TCP59928.1"/>
    <property type="molecule type" value="Genomic_DNA"/>
</dbReference>
<evidence type="ECO:0000259" key="10">
    <source>
        <dbReference type="Pfam" id="PF04290"/>
    </source>
</evidence>
<keyword evidence="2 9" id="KW-0813">Transport</keyword>
<evidence type="ECO:0000256" key="6">
    <source>
        <dbReference type="ARBA" id="ARBA00022989"/>
    </source>
</evidence>
<keyword evidence="3" id="KW-1003">Cell membrane</keyword>
<sequence length="199" mass="20218">MTGRGRAPRFRQQGTGMGRLLDRVFGAALALSALGFVAIALLVLVQVGGRLADRIAPILGAEPPGMAIPSIAEIGGFLFIASVFLGLAGTLRAGGHIRVTLLTGAMPPAMARGLGAGVAALAAGLAGFATWSSAVQAWDSFSFGSVSYGMVKIPLWLPQGVMTLGLALFTLALIEAVVILTRGGTPPHQAAEAAQAEET</sequence>
<feature type="transmembrane region" description="Helical" evidence="9">
    <location>
        <begin position="155"/>
        <end position="180"/>
    </location>
</feature>
<dbReference type="Proteomes" id="UP000295050">
    <property type="component" value="Unassembled WGS sequence"/>
</dbReference>
<accession>A0A4R2RCF6</accession>
<dbReference type="PANTHER" id="PTHR35011">
    <property type="entry name" value="2,3-DIKETO-L-GULONATE TRAP TRANSPORTER SMALL PERMEASE PROTEIN YIAM"/>
    <property type="match status" value="1"/>
</dbReference>
<comment type="subunit">
    <text evidence="9">The complex comprises the extracytoplasmic solute receptor protein and the two transmembrane proteins.</text>
</comment>
<name>A0A4R2RCF6_9RHOB</name>
<dbReference type="GO" id="GO:0005886">
    <property type="term" value="C:plasma membrane"/>
    <property type="evidence" value="ECO:0007669"/>
    <property type="project" value="UniProtKB-SubCell"/>
</dbReference>
<dbReference type="GO" id="GO:0022857">
    <property type="term" value="F:transmembrane transporter activity"/>
    <property type="evidence" value="ECO:0007669"/>
    <property type="project" value="UniProtKB-UniRule"/>
</dbReference>
<reference evidence="11 12" key="1">
    <citation type="submission" date="2019-03" db="EMBL/GenBank/DDBJ databases">
        <title>Genomic Encyclopedia of Type Strains, Phase IV (KMG-IV): sequencing the most valuable type-strain genomes for metagenomic binning, comparative biology and taxonomic classification.</title>
        <authorList>
            <person name="Goeker M."/>
        </authorList>
    </citation>
    <scope>NUCLEOTIDE SEQUENCE [LARGE SCALE GENOMIC DNA]</scope>
    <source>
        <strain evidence="11 12">DSM 24766</strain>
    </source>
</reference>
<protein>
    <recommendedName>
        <fullName evidence="9">TRAP transporter small permease protein</fullName>
    </recommendedName>
</protein>
<comment type="function">
    <text evidence="9">Part of the tripartite ATP-independent periplasmic (TRAP) transport system.</text>
</comment>
<proteinExistence type="inferred from homology"/>
<keyword evidence="7 9" id="KW-0472">Membrane</keyword>
<evidence type="ECO:0000256" key="7">
    <source>
        <dbReference type="ARBA" id="ARBA00023136"/>
    </source>
</evidence>